<evidence type="ECO:0000256" key="8">
    <source>
        <dbReference type="ARBA" id="ARBA00022729"/>
    </source>
</evidence>
<dbReference type="SUPFAM" id="SSF53706">
    <property type="entry name" value="Formate dehydrogenase/DMSO reductase, domains 1-3"/>
    <property type="match status" value="1"/>
</dbReference>
<dbReference type="GO" id="GO:0043546">
    <property type="term" value="F:molybdopterin cofactor binding"/>
    <property type="evidence" value="ECO:0007669"/>
    <property type="project" value="InterPro"/>
</dbReference>
<dbReference type="InterPro" id="IPR027467">
    <property type="entry name" value="MopterinOxRdtase_cofactor_BS"/>
</dbReference>
<dbReference type="Gene3D" id="2.40.40.20">
    <property type="match status" value="1"/>
</dbReference>
<comment type="similarity">
    <text evidence="4">Belongs to the prokaryotic molybdopterin-containing oxidoreductase family.</text>
</comment>
<dbReference type="InterPro" id="IPR006963">
    <property type="entry name" value="Mopterin_OxRdtase_4Fe-4S_dom"/>
</dbReference>
<keyword evidence="15" id="KW-1185">Reference proteome</keyword>
<dbReference type="GO" id="GO:0051539">
    <property type="term" value="F:4 iron, 4 sulfur cluster binding"/>
    <property type="evidence" value="ECO:0007669"/>
    <property type="project" value="UniProtKB-KW"/>
</dbReference>
<dbReference type="Pfam" id="PF00384">
    <property type="entry name" value="Molybdopterin"/>
    <property type="match status" value="1"/>
</dbReference>
<evidence type="ECO:0000256" key="6">
    <source>
        <dbReference type="ARBA" id="ARBA00022505"/>
    </source>
</evidence>
<dbReference type="GO" id="GO:0009061">
    <property type="term" value="P:anaerobic respiration"/>
    <property type="evidence" value="ECO:0007669"/>
    <property type="project" value="TreeGrafter"/>
</dbReference>
<dbReference type="InterPro" id="IPR006656">
    <property type="entry name" value="Mopterin_OxRdtase"/>
</dbReference>
<evidence type="ECO:0000259" key="13">
    <source>
        <dbReference type="PROSITE" id="PS51669"/>
    </source>
</evidence>
<evidence type="ECO:0000256" key="11">
    <source>
        <dbReference type="ARBA" id="ARBA00023014"/>
    </source>
</evidence>
<dbReference type="InterPro" id="IPR006657">
    <property type="entry name" value="MoPterin_dinucl-bd_dom"/>
</dbReference>
<dbReference type="Gene3D" id="2.20.25.90">
    <property type="entry name" value="ADC-like domains"/>
    <property type="match status" value="1"/>
</dbReference>
<dbReference type="InterPro" id="IPR009010">
    <property type="entry name" value="Asp_de-COase-like_dom_sf"/>
</dbReference>
<dbReference type="FunFam" id="2.20.25.90:FF:000006">
    <property type="entry name" value="Formate dehydrogenase alpha subunit"/>
    <property type="match status" value="1"/>
</dbReference>
<dbReference type="GO" id="GO:0016491">
    <property type="term" value="F:oxidoreductase activity"/>
    <property type="evidence" value="ECO:0007669"/>
    <property type="project" value="UniProtKB-KW"/>
</dbReference>
<feature type="region of interest" description="Disordered" evidence="12">
    <location>
        <begin position="795"/>
        <end position="815"/>
    </location>
</feature>
<accession>A0A9X2H4Q0</accession>
<feature type="compositionally biased region" description="Basic and acidic residues" evidence="12">
    <location>
        <begin position="795"/>
        <end position="804"/>
    </location>
</feature>
<dbReference type="GO" id="GO:0030151">
    <property type="term" value="F:molybdenum ion binding"/>
    <property type="evidence" value="ECO:0007669"/>
    <property type="project" value="TreeGrafter"/>
</dbReference>
<dbReference type="Gene3D" id="3.40.228.10">
    <property type="entry name" value="Dimethylsulfoxide Reductase, domain 2"/>
    <property type="match status" value="1"/>
</dbReference>
<name>A0A9X2H4Q0_9HYPH</name>
<dbReference type="PROSITE" id="PS00551">
    <property type="entry name" value="MOLYBDOPTERIN_PROK_1"/>
    <property type="match status" value="1"/>
</dbReference>
<gene>
    <name evidence="14" type="ORF">MJ956_08750</name>
</gene>
<comment type="caution">
    <text evidence="14">The sequence shown here is derived from an EMBL/GenBank/DDBJ whole genome shotgun (WGS) entry which is preliminary data.</text>
</comment>
<dbReference type="FunFam" id="2.40.40.20:FF:000013">
    <property type="entry name" value="Dimethyl sulfoxide reductase subunit A"/>
    <property type="match status" value="1"/>
</dbReference>
<evidence type="ECO:0000313" key="14">
    <source>
        <dbReference type="EMBL" id="MCP3055237.1"/>
    </source>
</evidence>
<protein>
    <submittedName>
        <fullName evidence="14">Formate dehydrogenase subunit alpha</fullName>
    </submittedName>
</protein>
<dbReference type="InterPro" id="IPR006311">
    <property type="entry name" value="TAT_signal"/>
</dbReference>
<sequence>MLQKKASAAGSPCRNTPRSGAATVSRRSFLRNSGLAVVGLAGASALRSGIVSARTADQPAQETGTQVKKTICPFCAVGCSIWAEVQNGVWIGQEPAFESPINLGTHCAKGAATRELAIGERRLKYPTKLENGKWVRVSWEQAIEEIGDRLLEIRETKGPDSVYWLGSAKFSNEMAYLHRKFAALWGSNNTDHQARICHSTTVAGVANTYGYGAMTNTFNDIHNSKSIFLLGGNPAEAHPVSMQHLLRAKENGARFIVVDPRFTRTAAHADEYVRIRPGTDVAFLWGVLNYILEQGWEDVEYIKQRVFGFEDIRKEVANYPLDVVADITGIPEDQIRRVAAIVARNRPGTLIWCMGLTQSTIGNNKTRAASIFQLALGNIGKSGGGANIFRGHDNVQGATDLGVVCDNLPGYYGLSEDAWKHWARVWDLPYEWVRDRFASKELMERKGMPVSRWFDGVLEAADNIQQPNPLSAMIFWGHAPNSQTRGPDLKKGLEKLDLLVIVDPVPTVSAVMGERTDGVYLLPAGSTMECAGSVTNSNRSLQWREKVVDPLFEAKSDYEIARLFAEKLGFADQLLKHIGVENGEPVAEDILREINRGMWTIGYTGQSPERLKLHMQNQELFHPTTLMGMSGPVKGEYYGLPWPCWGTPEMKHPGTPILYDQSKSVAEGGLPFRARWGVERDGKSLLAEDSYPKGSPIRDGYPEMTVAVLDQLGYLGELTPREQLVMASIGMGSYHPALLEASDGEARQLLSRMDEPEQPQAEATAEAMVENRVRRQFPDMSAKAQTAIAAYLAHKKEEKRDEGSAKQAGAGDENAEIGEAEFSGGKENDSDQKELSETHALRDKILRINWKTDLSGGLQRVAIKNGLAPFGNGKARAVVWTFPDEVPIHREPLYTPRRDLLPKYRTYDDRTDFRLPTAYWSVQKNDHSVQFPLVLTSGRLVEFEGGGDETRSNKWLAEFQQEMFAEINHADAARAGISDGAAVWVATPEGARIRVAAMLTNRVEEGTVFLPFHFAGMWMGESIAERYPEGTVPYVIGEAANTAMTYGYDVVTFMQESKASLCRIEPA</sequence>
<keyword evidence="11" id="KW-0411">Iron-sulfur</keyword>
<dbReference type="Proteomes" id="UP001155220">
    <property type="component" value="Unassembled WGS sequence"/>
</dbReference>
<proteinExistence type="inferred from homology"/>
<keyword evidence="7" id="KW-0479">Metal-binding</keyword>
<dbReference type="GO" id="GO:0009055">
    <property type="term" value="F:electron transfer activity"/>
    <property type="evidence" value="ECO:0007669"/>
    <property type="project" value="TreeGrafter"/>
</dbReference>
<comment type="subcellular location">
    <subcellularLocation>
        <location evidence="3">Cell envelope</location>
    </subcellularLocation>
</comment>
<feature type="domain" description="4Fe-4S Mo/W bis-MGD-type" evidence="13">
    <location>
        <begin position="65"/>
        <end position="121"/>
    </location>
</feature>
<dbReference type="SMART" id="SM00926">
    <property type="entry name" value="Molybdop_Fe4S4"/>
    <property type="match status" value="1"/>
</dbReference>
<dbReference type="Gene3D" id="3.40.50.740">
    <property type="match status" value="1"/>
</dbReference>
<dbReference type="GO" id="GO:0030313">
    <property type="term" value="C:cell envelope"/>
    <property type="evidence" value="ECO:0007669"/>
    <property type="project" value="UniProtKB-SubCell"/>
</dbReference>
<dbReference type="CDD" id="cd02792">
    <property type="entry name" value="MopB_CT_Formate-Dh-Na-like"/>
    <property type="match status" value="1"/>
</dbReference>
<feature type="region of interest" description="Disordered" evidence="12">
    <location>
        <begin position="1"/>
        <end position="20"/>
    </location>
</feature>
<dbReference type="AlphaFoldDB" id="A0A9X2H4Q0"/>
<dbReference type="PROSITE" id="PS51669">
    <property type="entry name" value="4FE4S_MOW_BIS_MGD"/>
    <property type="match status" value="1"/>
</dbReference>
<dbReference type="EMBL" id="JALHBS010000047">
    <property type="protein sequence ID" value="MCP3055237.1"/>
    <property type="molecule type" value="Genomic_DNA"/>
</dbReference>
<evidence type="ECO:0000256" key="12">
    <source>
        <dbReference type="SAM" id="MobiDB-lite"/>
    </source>
</evidence>
<evidence type="ECO:0000256" key="7">
    <source>
        <dbReference type="ARBA" id="ARBA00022723"/>
    </source>
</evidence>
<evidence type="ECO:0000256" key="1">
    <source>
        <dbReference type="ARBA" id="ARBA00001942"/>
    </source>
</evidence>
<evidence type="ECO:0000256" key="5">
    <source>
        <dbReference type="ARBA" id="ARBA00022485"/>
    </source>
</evidence>
<dbReference type="PANTHER" id="PTHR43598:SF1">
    <property type="entry name" value="FORMATE DEHYDROGENASE-O MAJOR SUBUNIT"/>
    <property type="match status" value="1"/>
</dbReference>
<organism evidence="14 15">
    <name type="scientific">Aurantimonas marianensis</name>
    <dbReference type="NCBI Taxonomy" id="2920428"/>
    <lineage>
        <taxon>Bacteria</taxon>
        <taxon>Pseudomonadati</taxon>
        <taxon>Pseudomonadota</taxon>
        <taxon>Alphaproteobacteria</taxon>
        <taxon>Hyphomicrobiales</taxon>
        <taxon>Aurantimonadaceae</taxon>
        <taxon>Aurantimonas</taxon>
    </lineage>
</organism>
<keyword evidence="5" id="KW-0004">4Fe-4S</keyword>
<evidence type="ECO:0000256" key="4">
    <source>
        <dbReference type="ARBA" id="ARBA00010312"/>
    </source>
</evidence>
<evidence type="ECO:0000313" key="15">
    <source>
        <dbReference type="Proteomes" id="UP001155220"/>
    </source>
</evidence>
<evidence type="ECO:0000256" key="10">
    <source>
        <dbReference type="ARBA" id="ARBA00023004"/>
    </source>
</evidence>
<keyword evidence="6" id="KW-0500">Molybdenum</keyword>
<dbReference type="SUPFAM" id="SSF50692">
    <property type="entry name" value="ADC-like"/>
    <property type="match status" value="1"/>
</dbReference>
<reference evidence="14" key="1">
    <citation type="submission" date="2022-03" db="EMBL/GenBank/DDBJ databases">
        <title>Aurantimonas Liuensis sp. Nov., isolated from the hadal seawater of the Mariana Trench.</title>
        <authorList>
            <person name="Liu R."/>
        </authorList>
    </citation>
    <scope>NUCLEOTIDE SEQUENCE</scope>
    <source>
        <strain evidence="14">LRZ36</strain>
    </source>
</reference>
<comment type="cofactor">
    <cofactor evidence="2">
        <name>[4Fe-4S] cluster</name>
        <dbReference type="ChEBI" id="CHEBI:49883"/>
    </cofactor>
</comment>
<dbReference type="FunFam" id="3.40.228.10:FF:000002">
    <property type="entry name" value="Formate dehydrogenase subunit alpha"/>
    <property type="match status" value="1"/>
</dbReference>
<dbReference type="PANTHER" id="PTHR43598">
    <property type="entry name" value="TUNGSTEN-CONTAINING FORMYLMETHANOFURAN DEHYDROGENASE 2 SUBUNIT B"/>
    <property type="match status" value="1"/>
</dbReference>
<evidence type="ECO:0000256" key="2">
    <source>
        <dbReference type="ARBA" id="ARBA00001966"/>
    </source>
</evidence>
<evidence type="ECO:0000256" key="9">
    <source>
        <dbReference type="ARBA" id="ARBA00023002"/>
    </source>
</evidence>
<dbReference type="Pfam" id="PF01568">
    <property type="entry name" value="Molydop_binding"/>
    <property type="match status" value="1"/>
</dbReference>
<keyword evidence="9" id="KW-0560">Oxidoreductase</keyword>
<dbReference type="PROSITE" id="PS51318">
    <property type="entry name" value="TAT"/>
    <property type="match status" value="1"/>
</dbReference>
<evidence type="ECO:0000256" key="3">
    <source>
        <dbReference type="ARBA" id="ARBA00004196"/>
    </source>
</evidence>
<keyword evidence="8" id="KW-0732">Signal</keyword>
<comment type="cofactor">
    <cofactor evidence="1">
        <name>Mo-bis(molybdopterin guanine dinucleotide)</name>
        <dbReference type="ChEBI" id="CHEBI:60539"/>
    </cofactor>
</comment>
<keyword evidence="10" id="KW-0408">Iron</keyword>
<dbReference type="Pfam" id="PF04879">
    <property type="entry name" value="Molybdop_Fe4S4"/>
    <property type="match status" value="1"/>
</dbReference>
<dbReference type="RefSeq" id="WP_253964095.1">
    <property type="nucleotide sequence ID" value="NZ_JALHBS010000047.1"/>
</dbReference>